<feature type="domain" description="4Fe-4S ferredoxin-type" evidence="4">
    <location>
        <begin position="294"/>
        <end position="323"/>
    </location>
</feature>
<dbReference type="RefSeq" id="WP_120195787.1">
    <property type="nucleotide sequence ID" value="NZ_MCIA01000007.1"/>
</dbReference>
<evidence type="ECO:0000313" key="5">
    <source>
        <dbReference type="EMBL" id="RKD33223.1"/>
    </source>
</evidence>
<dbReference type="GO" id="GO:0046872">
    <property type="term" value="F:metal ion binding"/>
    <property type="evidence" value="ECO:0007669"/>
    <property type="project" value="UniProtKB-KW"/>
</dbReference>
<dbReference type="InterPro" id="IPR017900">
    <property type="entry name" value="4Fe4S_Fe_S_CS"/>
</dbReference>
<protein>
    <submittedName>
        <fullName evidence="5">Anaerobic sulfite reductase subunit A</fullName>
    </submittedName>
</protein>
<dbReference type="InterPro" id="IPR017896">
    <property type="entry name" value="4Fe4S_Fe-S-bd"/>
</dbReference>
<dbReference type="Gene3D" id="1.10.1060.10">
    <property type="entry name" value="Alpha-helical ferredoxin"/>
    <property type="match status" value="1"/>
</dbReference>
<dbReference type="PROSITE" id="PS00198">
    <property type="entry name" value="4FE4S_FER_1"/>
    <property type="match status" value="2"/>
</dbReference>
<keyword evidence="6" id="KW-1185">Reference proteome</keyword>
<dbReference type="InterPro" id="IPR014259">
    <property type="entry name" value="Sulphite_reductase_A"/>
</dbReference>
<dbReference type="PANTHER" id="PTHR40447:SF1">
    <property type="entry name" value="ANAEROBIC SULFITE REDUCTASE SUBUNIT A"/>
    <property type="match status" value="1"/>
</dbReference>
<evidence type="ECO:0000256" key="2">
    <source>
        <dbReference type="ARBA" id="ARBA00023004"/>
    </source>
</evidence>
<dbReference type="Proteomes" id="UP000284277">
    <property type="component" value="Unassembled WGS sequence"/>
</dbReference>
<dbReference type="OrthoDB" id="9795302at2"/>
<organism evidence="5 6">
    <name type="scientific">Lacrimispora algidixylanolytica</name>
    <dbReference type="NCBI Taxonomy" id="94868"/>
    <lineage>
        <taxon>Bacteria</taxon>
        <taxon>Bacillati</taxon>
        <taxon>Bacillota</taxon>
        <taxon>Clostridia</taxon>
        <taxon>Lachnospirales</taxon>
        <taxon>Lachnospiraceae</taxon>
        <taxon>Lacrimispora</taxon>
    </lineage>
</organism>
<reference evidence="5 6" key="1">
    <citation type="submission" date="2016-08" db="EMBL/GenBank/DDBJ databases">
        <title>A new outlook on sporulation: Clostridium algidixylanolyticum.</title>
        <authorList>
            <person name="Poppleton D.I."/>
            <person name="Gribaldo S."/>
        </authorList>
    </citation>
    <scope>NUCLEOTIDE SEQUENCE [LARGE SCALE GENOMIC DNA]</scope>
    <source>
        <strain evidence="5 6">SPL73</strain>
    </source>
</reference>
<proteinExistence type="predicted"/>
<dbReference type="SUPFAM" id="SSF46548">
    <property type="entry name" value="alpha-helical ferredoxin"/>
    <property type="match status" value="1"/>
</dbReference>
<evidence type="ECO:0000313" key="6">
    <source>
        <dbReference type="Proteomes" id="UP000284277"/>
    </source>
</evidence>
<keyword evidence="3" id="KW-0411">Iron-sulfur</keyword>
<evidence type="ECO:0000256" key="1">
    <source>
        <dbReference type="ARBA" id="ARBA00022723"/>
    </source>
</evidence>
<gene>
    <name evidence="5" type="ORF">BET01_14420</name>
</gene>
<dbReference type="EMBL" id="MCIA01000007">
    <property type="protein sequence ID" value="RKD33223.1"/>
    <property type="molecule type" value="Genomic_DNA"/>
</dbReference>
<evidence type="ECO:0000256" key="3">
    <source>
        <dbReference type="ARBA" id="ARBA00023014"/>
    </source>
</evidence>
<dbReference type="PROSITE" id="PS51379">
    <property type="entry name" value="4FE4S_FER_2"/>
    <property type="match status" value="2"/>
</dbReference>
<keyword evidence="1" id="KW-0479">Metal-binding</keyword>
<dbReference type="InterPro" id="IPR009051">
    <property type="entry name" value="Helical_ferredxn"/>
</dbReference>
<accession>A0A419T746</accession>
<comment type="caution">
    <text evidence="5">The sequence shown here is derived from an EMBL/GenBank/DDBJ whole genome shotgun (WGS) entry which is preliminary data.</text>
</comment>
<dbReference type="NCBIfam" id="TIGR02910">
    <property type="entry name" value="sulfite_red_A"/>
    <property type="match status" value="1"/>
</dbReference>
<evidence type="ECO:0000259" key="4">
    <source>
        <dbReference type="PROSITE" id="PS51379"/>
    </source>
</evidence>
<sequence>MGYLLGLKEINEVLRQWNKNFVIYAPKLIPDGGAFSDTDSVHYGEVTSIEEIVFDRKSDFSFKEILLPISETLFYFTEDSVMEPATPEKQAIIFLRSCDLHAVKRLDTMYLHNGAEDHYYKRLRDRVKFILMGCKESYESCFCVDMETNRSDDYHASMDLSEEGVRIDNKNPEWDELLTANCTKQADVTPSYVTETETRVNIPKSLSLDIMKSTMWNQYDSRCIGCGRCNFVCPTCTCFTMQDVFYTDNGKTGERRRVWASCMTDGFTDVAGGGSYRKNNGQRMRFKVLHKVYDYKKRNGIHMCVGCGRCDDVCPEYISFSHCINQLENGMKEVTEHES</sequence>
<dbReference type="Pfam" id="PF17179">
    <property type="entry name" value="Fer4_22"/>
    <property type="match status" value="1"/>
</dbReference>
<dbReference type="GO" id="GO:0051536">
    <property type="term" value="F:iron-sulfur cluster binding"/>
    <property type="evidence" value="ECO:0007669"/>
    <property type="project" value="UniProtKB-KW"/>
</dbReference>
<dbReference type="AlphaFoldDB" id="A0A419T746"/>
<keyword evidence="2" id="KW-0408">Iron</keyword>
<feature type="domain" description="4Fe-4S ferredoxin-type" evidence="4">
    <location>
        <begin position="212"/>
        <end position="244"/>
    </location>
</feature>
<dbReference type="PANTHER" id="PTHR40447">
    <property type="entry name" value="ANAEROBIC SULFITE REDUCTASE SUBUNIT A"/>
    <property type="match status" value="1"/>
</dbReference>
<name>A0A419T746_9FIRM</name>